<evidence type="ECO:0000259" key="5">
    <source>
        <dbReference type="PROSITE" id="PS50931"/>
    </source>
</evidence>
<dbReference type="Pfam" id="PF00126">
    <property type="entry name" value="HTH_1"/>
    <property type="match status" value="1"/>
</dbReference>
<gene>
    <name evidence="6" type="ORF">IRY55_08075</name>
</gene>
<feature type="domain" description="HTH lysR-type" evidence="5">
    <location>
        <begin position="1"/>
        <end position="58"/>
    </location>
</feature>
<dbReference type="PANTHER" id="PTHR30419:SF8">
    <property type="entry name" value="NITROGEN ASSIMILATION TRANSCRIPTIONAL ACTIVATOR-RELATED"/>
    <property type="match status" value="1"/>
</dbReference>
<keyword evidence="7" id="KW-1185">Reference proteome</keyword>
<keyword evidence="2" id="KW-0805">Transcription regulation</keyword>
<dbReference type="CDD" id="cd08438">
    <property type="entry name" value="PBP2_CidR"/>
    <property type="match status" value="1"/>
</dbReference>
<dbReference type="SUPFAM" id="SSF46785">
    <property type="entry name" value="Winged helix' DNA-binding domain"/>
    <property type="match status" value="1"/>
</dbReference>
<evidence type="ECO:0000256" key="4">
    <source>
        <dbReference type="ARBA" id="ARBA00023163"/>
    </source>
</evidence>
<evidence type="ECO:0000313" key="6">
    <source>
        <dbReference type="EMBL" id="MBF4501315.1"/>
    </source>
</evidence>
<evidence type="ECO:0000313" key="7">
    <source>
        <dbReference type="Proteomes" id="UP000622653"/>
    </source>
</evidence>
<protein>
    <submittedName>
        <fullName evidence="6">LysR family transcriptional regulator</fullName>
    </submittedName>
</protein>
<dbReference type="SUPFAM" id="SSF53850">
    <property type="entry name" value="Periplasmic binding protein-like II"/>
    <property type="match status" value="1"/>
</dbReference>
<keyword evidence="3" id="KW-0238">DNA-binding</keyword>
<organism evidence="6 7">
    <name type="scientific">Savagea serpentis</name>
    <dbReference type="NCBI Taxonomy" id="2785297"/>
    <lineage>
        <taxon>Bacteria</taxon>
        <taxon>Bacillati</taxon>
        <taxon>Bacillota</taxon>
        <taxon>Bacilli</taxon>
        <taxon>Bacillales</taxon>
        <taxon>Caryophanaceae</taxon>
        <taxon>Savagea</taxon>
    </lineage>
</organism>
<dbReference type="FunFam" id="1.10.10.10:FF:000001">
    <property type="entry name" value="LysR family transcriptional regulator"/>
    <property type="match status" value="1"/>
</dbReference>
<dbReference type="InterPro" id="IPR000847">
    <property type="entry name" value="LysR_HTH_N"/>
</dbReference>
<evidence type="ECO:0000256" key="2">
    <source>
        <dbReference type="ARBA" id="ARBA00023015"/>
    </source>
</evidence>
<dbReference type="GO" id="GO:0003677">
    <property type="term" value="F:DNA binding"/>
    <property type="evidence" value="ECO:0007669"/>
    <property type="project" value="UniProtKB-KW"/>
</dbReference>
<accession>A0A8J7GBS3</accession>
<comment type="caution">
    <text evidence="6">The sequence shown here is derived from an EMBL/GenBank/DDBJ whole genome shotgun (WGS) entry which is preliminary data.</text>
</comment>
<evidence type="ECO:0000256" key="3">
    <source>
        <dbReference type="ARBA" id="ARBA00023125"/>
    </source>
</evidence>
<dbReference type="InterPro" id="IPR050950">
    <property type="entry name" value="HTH-type_LysR_regulators"/>
</dbReference>
<dbReference type="RefSeq" id="WP_194562798.1">
    <property type="nucleotide sequence ID" value="NZ_JADKPV010000003.1"/>
</dbReference>
<dbReference type="GO" id="GO:0005829">
    <property type="term" value="C:cytosol"/>
    <property type="evidence" value="ECO:0007669"/>
    <property type="project" value="TreeGrafter"/>
</dbReference>
<dbReference type="Proteomes" id="UP000622653">
    <property type="component" value="Unassembled WGS sequence"/>
</dbReference>
<comment type="similarity">
    <text evidence="1">Belongs to the LysR transcriptional regulatory family.</text>
</comment>
<dbReference type="InterPro" id="IPR036388">
    <property type="entry name" value="WH-like_DNA-bd_sf"/>
</dbReference>
<dbReference type="PROSITE" id="PS50931">
    <property type="entry name" value="HTH_LYSR"/>
    <property type="match status" value="1"/>
</dbReference>
<dbReference type="Pfam" id="PF03466">
    <property type="entry name" value="LysR_substrate"/>
    <property type="match status" value="1"/>
</dbReference>
<keyword evidence="4" id="KW-0804">Transcription</keyword>
<dbReference type="Gene3D" id="3.40.190.290">
    <property type="match status" value="1"/>
</dbReference>
<proteinExistence type="inferred from homology"/>
<dbReference type="EMBL" id="JADKPV010000003">
    <property type="protein sequence ID" value="MBF4501315.1"/>
    <property type="molecule type" value="Genomic_DNA"/>
</dbReference>
<evidence type="ECO:0000256" key="1">
    <source>
        <dbReference type="ARBA" id="ARBA00009437"/>
    </source>
</evidence>
<dbReference type="InterPro" id="IPR036390">
    <property type="entry name" value="WH_DNA-bd_sf"/>
</dbReference>
<dbReference type="PRINTS" id="PR00039">
    <property type="entry name" value="HTHLYSR"/>
</dbReference>
<dbReference type="AlphaFoldDB" id="A0A8J7GBS3"/>
<dbReference type="GO" id="GO:0003700">
    <property type="term" value="F:DNA-binding transcription factor activity"/>
    <property type="evidence" value="ECO:0007669"/>
    <property type="project" value="InterPro"/>
</dbReference>
<dbReference type="InterPro" id="IPR005119">
    <property type="entry name" value="LysR_subst-bd"/>
</dbReference>
<sequence>MEFKNLFAFMAVVEHGTFTEAAKQLYVSQPSLSKNIKKLEEDLDVELLDRSTRHVTLTDAGRIVYNQGNKIQQSLYEMRVSLDDLLNVEIGSIRLGIPPLVGTLFFPTMARIFQQHHPNITLELVEQGAKLIGPLVENGDVDLGIVVLPADERKFDVIPILEDQFYIFLHESHPLAERSSIHLKQLSDDPFILFTENFSLHDHVMAACQKSGFTPKVGYKSSQWDLIVELVASNLGVTLLPKSIYEKQNNPNIRMISIEGMNFYYRLGAIRKKKAYSPIAVQRFLDLVVQEQPLTYNENE</sequence>
<dbReference type="PANTHER" id="PTHR30419">
    <property type="entry name" value="HTH-TYPE TRANSCRIPTIONAL REGULATOR YBHD"/>
    <property type="match status" value="1"/>
</dbReference>
<name>A0A8J7GBS3_9BACL</name>
<reference evidence="6" key="1">
    <citation type="submission" date="2020-11" db="EMBL/GenBank/DDBJ databases">
        <title>Multidrug resistant novel bacterium Savagea serpentis sp. nov., isolated from the scats of a vine snake (Ahaetulla nasuta).</title>
        <authorList>
            <person name="Venkata Ramana V."/>
            <person name="Vikas Patil S."/>
            <person name="Yogita Lugani V."/>
        </authorList>
    </citation>
    <scope>NUCLEOTIDE SEQUENCE</scope>
    <source>
        <strain evidence="6">SN6</strain>
    </source>
</reference>
<dbReference type="Gene3D" id="1.10.10.10">
    <property type="entry name" value="Winged helix-like DNA-binding domain superfamily/Winged helix DNA-binding domain"/>
    <property type="match status" value="1"/>
</dbReference>